<dbReference type="SUPFAM" id="SSF88659">
    <property type="entry name" value="Sigma3 and sigma4 domains of RNA polymerase sigma factors"/>
    <property type="match status" value="1"/>
</dbReference>
<keyword evidence="3" id="KW-0731">Sigma factor</keyword>
<evidence type="ECO:0000256" key="5">
    <source>
        <dbReference type="ARBA" id="ARBA00023163"/>
    </source>
</evidence>
<dbReference type="NCBIfam" id="TIGR02937">
    <property type="entry name" value="sigma70-ECF"/>
    <property type="match status" value="1"/>
</dbReference>
<evidence type="ECO:0000313" key="8">
    <source>
        <dbReference type="EMBL" id="MBO9203517.1"/>
    </source>
</evidence>
<sequence length="179" mass="20246">MSKQEALIAMCKHGDPAAYTELYNQHALAVYNSIVRLVKHTAEAEDILQESFVAAFQGIADFAPDGAFRAWVKRIAINKSIDWIRKRKISFVELDPHLVHLSDKELTDETALQFTMETIAAAIDLLPDNYRTVFNLFAVENIPQAEIAQMLGLEHATVRTQYHRAKQKLLGILTQKKVV</sequence>
<dbReference type="Gene3D" id="1.10.1740.10">
    <property type="match status" value="1"/>
</dbReference>
<dbReference type="Proteomes" id="UP000677244">
    <property type="component" value="Unassembled WGS sequence"/>
</dbReference>
<keyword evidence="9" id="KW-1185">Reference proteome</keyword>
<dbReference type="InterPro" id="IPR014284">
    <property type="entry name" value="RNA_pol_sigma-70_dom"/>
</dbReference>
<evidence type="ECO:0000256" key="3">
    <source>
        <dbReference type="ARBA" id="ARBA00023082"/>
    </source>
</evidence>
<evidence type="ECO:0000259" key="6">
    <source>
        <dbReference type="Pfam" id="PF04542"/>
    </source>
</evidence>
<dbReference type="Pfam" id="PF08281">
    <property type="entry name" value="Sigma70_r4_2"/>
    <property type="match status" value="1"/>
</dbReference>
<keyword evidence="2" id="KW-0805">Transcription regulation</keyword>
<dbReference type="SUPFAM" id="SSF88946">
    <property type="entry name" value="Sigma2 domain of RNA polymerase sigma factors"/>
    <property type="match status" value="1"/>
</dbReference>
<name>A0ABS3Z178_9BACT</name>
<dbReference type="Pfam" id="PF04542">
    <property type="entry name" value="Sigma70_r2"/>
    <property type="match status" value="1"/>
</dbReference>
<dbReference type="InterPro" id="IPR013249">
    <property type="entry name" value="RNA_pol_sigma70_r4_t2"/>
</dbReference>
<comment type="caution">
    <text evidence="8">The sequence shown here is derived from an EMBL/GenBank/DDBJ whole genome shotgun (WGS) entry which is preliminary data.</text>
</comment>
<evidence type="ECO:0000256" key="4">
    <source>
        <dbReference type="ARBA" id="ARBA00023125"/>
    </source>
</evidence>
<comment type="similarity">
    <text evidence="1">Belongs to the sigma-70 factor family. ECF subfamily.</text>
</comment>
<keyword evidence="4" id="KW-0238">DNA-binding</keyword>
<dbReference type="InterPro" id="IPR013325">
    <property type="entry name" value="RNA_pol_sigma_r2"/>
</dbReference>
<gene>
    <name evidence="8" type="ORF">J7I42_24750</name>
</gene>
<evidence type="ECO:0000256" key="2">
    <source>
        <dbReference type="ARBA" id="ARBA00023015"/>
    </source>
</evidence>
<dbReference type="InterPro" id="IPR039425">
    <property type="entry name" value="RNA_pol_sigma-70-like"/>
</dbReference>
<proteinExistence type="inferred from homology"/>
<dbReference type="InterPro" id="IPR007627">
    <property type="entry name" value="RNA_pol_sigma70_r2"/>
</dbReference>
<dbReference type="PANTHER" id="PTHR43133">
    <property type="entry name" value="RNA POLYMERASE ECF-TYPE SIGMA FACTO"/>
    <property type="match status" value="1"/>
</dbReference>
<dbReference type="CDD" id="cd06171">
    <property type="entry name" value="Sigma70_r4"/>
    <property type="match status" value="1"/>
</dbReference>
<organism evidence="8 9">
    <name type="scientific">Niastella soli</name>
    <dbReference type="NCBI Taxonomy" id="2821487"/>
    <lineage>
        <taxon>Bacteria</taxon>
        <taxon>Pseudomonadati</taxon>
        <taxon>Bacteroidota</taxon>
        <taxon>Chitinophagia</taxon>
        <taxon>Chitinophagales</taxon>
        <taxon>Chitinophagaceae</taxon>
        <taxon>Niastella</taxon>
    </lineage>
</organism>
<evidence type="ECO:0000259" key="7">
    <source>
        <dbReference type="Pfam" id="PF08281"/>
    </source>
</evidence>
<feature type="domain" description="RNA polymerase sigma factor 70 region 4 type 2" evidence="7">
    <location>
        <begin position="118"/>
        <end position="169"/>
    </location>
</feature>
<feature type="domain" description="RNA polymerase sigma-70 region 2" evidence="6">
    <location>
        <begin position="22"/>
        <end position="88"/>
    </location>
</feature>
<dbReference type="RefSeq" id="WP_209141571.1">
    <property type="nucleotide sequence ID" value="NZ_JAGHKO010000010.1"/>
</dbReference>
<evidence type="ECO:0000256" key="1">
    <source>
        <dbReference type="ARBA" id="ARBA00010641"/>
    </source>
</evidence>
<dbReference type="InterPro" id="IPR013324">
    <property type="entry name" value="RNA_pol_sigma_r3/r4-like"/>
</dbReference>
<dbReference type="InterPro" id="IPR036388">
    <property type="entry name" value="WH-like_DNA-bd_sf"/>
</dbReference>
<keyword evidence="5" id="KW-0804">Transcription</keyword>
<reference evidence="8 9" key="1">
    <citation type="submission" date="2021-03" db="EMBL/GenBank/DDBJ databases">
        <title>Assistant Professor.</title>
        <authorList>
            <person name="Huq M.A."/>
        </authorList>
    </citation>
    <scope>NUCLEOTIDE SEQUENCE [LARGE SCALE GENOMIC DNA]</scope>
    <source>
        <strain evidence="8 9">MAH-29</strain>
    </source>
</reference>
<accession>A0ABS3Z178</accession>
<dbReference type="Gene3D" id="1.10.10.10">
    <property type="entry name" value="Winged helix-like DNA-binding domain superfamily/Winged helix DNA-binding domain"/>
    <property type="match status" value="1"/>
</dbReference>
<dbReference type="PANTHER" id="PTHR43133:SF8">
    <property type="entry name" value="RNA POLYMERASE SIGMA FACTOR HI_1459-RELATED"/>
    <property type="match status" value="1"/>
</dbReference>
<dbReference type="EMBL" id="JAGHKO010000010">
    <property type="protein sequence ID" value="MBO9203517.1"/>
    <property type="molecule type" value="Genomic_DNA"/>
</dbReference>
<protein>
    <submittedName>
        <fullName evidence="8">RNA polymerase sigma factor</fullName>
    </submittedName>
</protein>
<evidence type="ECO:0000313" key="9">
    <source>
        <dbReference type="Proteomes" id="UP000677244"/>
    </source>
</evidence>